<protein>
    <submittedName>
        <fullName evidence="2">Uncharacterized protein</fullName>
    </submittedName>
</protein>
<evidence type="ECO:0000313" key="3">
    <source>
        <dbReference type="Proteomes" id="UP001172457"/>
    </source>
</evidence>
<dbReference type="EMBL" id="JARYMX010000004">
    <property type="protein sequence ID" value="KAJ9552927.1"/>
    <property type="molecule type" value="Genomic_DNA"/>
</dbReference>
<gene>
    <name evidence="2" type="ORF">OSB04_016972</name>
</gene>
<dbReference type="AlphaFoldDB" id="A0AA38TK63"/>
<evidence type="ECO:0000256" key="1">
    <source>
        <dbReference type="SAM" id="MobiDB-lite"/>
    </source>
</evidence>
<proteinExistence type="predicted"/>
<keyword evidence="3" id="KW-1185">Reference proteome</keyword>
<accession>A0AA38TK63</accession>
<evidence type="ECO:0000313" key="2">
    <source>
        <dbReference type="EMBL" id="KAJ9552927.1"/>
    </source>
</evidence>
<sequence>MTLTLDLSLLSGLDSGSHHRSEEVPLPTRMTFRIPTGDGAGDHHGSGPRWVIVVLVVLVIRIPAALSTVVGPIIRVPPRSPPPDHRLLPHHHQFLDPPHMARAPTPSLGSWSGQPAVDQDSGSPQPHHGITPPPVYGGVFGGDRGGTPTSVDCLEGEGLGETCLREERNPGLVEAVSEQVMALLPGIVSQVAAGLNTNQNNNQGSRGKEIVHKILPKLQP</sequence>
<name>A0AA38TK63_9ASTR</name>
<comment type="caution">
    <text evidence="2">The sequence shown here is derived from an EMBL/GenBank/DDBJ whole genome shotgun (WGS) entry which is preliminary data.</text>
</comment>
<reference evidence="2" key="1">
    <citation type="submission" date="2023-03" db="EMBL/GenBank/DDBJ databases">
        <title>Chromosome-scale reference genome and RAD-based genetic map of yellow starthistle (Centaurea solstitialis) reveal putative structural variation and QTLs associated with invader traits.</title>
        <authorList>
            <person name="Reatini B."/>
            <person name="Cang F.A."/>
            <person name="Jiang Q."/>
            <person name="Mckibben M.T.W."/>
            <person name="Barker M.S."/>
            <person name="Rieseberg L.H."/>
            <person name="Dlugosch K.M."/>
        </authorList>
    </citation>
    <scope>NUCLEOTIDE SEQUENCE</scope>
    <source>
        <strain evidence="2">CAN-66</strain>
        <tissue evidence="2">Leaf</tissue>
    </source>
</reference>
<organism evidence="2 3">
    <name type="scientific">Centaurea solstitialis</name>
    <name type="common">yellow star-thistle</name>
    <dbReference type="NCBI Taxonomy" id="347529"/>
    <lineage>
        <taxon>Eukaryota</taxon>
        <taxon>Viridiplantae</taxon>
        <taxon>Streptophyta</taxon>
        <taxon>Embryophyta</taxon>
        <taxon>Tracheophyta</taxon>
        <taxon>Spermatophyta</taxon>
        <taxon>Magnoliopsida</taxon>
        <taxon>eudicotyledons</taxon>
        <taxon>Gunneridae</taxon>
        <taxon>Pentapetalae</taxon>
        <taxon>asterids</taxon>
        <taxon>campanulids</taxon>
        <taxon>Asterales</taxon>
        <taxon>Asteraceae</taxon>
        <taxon>Carduoideae</taxon>
        <taxon>Cardueae</taxon>
        <taxon>Centaureinae</taxon>
        <taxon>Centaurea</taxon>
    </lineage>
</organism>
<feature type="region of interest" description="Disordered" evidence="1">
    <location>
        <begin position="81"/>
        <end position="130"/>
    </location>
</feature>
<dbReference type="Proteomes" id="UP001172457">
    <property type="component" value="Chromosome 4"/>
</dbReference>